<accession>A0AAV0WDY2</accession>
<reference evidence="1 2" key="1">
    <citation type="submission" date="2023-01" db="EMBL/GenBank/DDBJ databases">
        <authorList>
            <person name="Whitehead M."/>
        </authorList>
    </citation>
    <scope>NUCLEOTIDE SEQUENCE [LARGE SCALE GENOMIC DNA]</scope>
</reference>
<protein>
    <submittedName>
        <fullName evidence="1">Uncharacterized protein</fullName>
    </submittedName>
</protein>
<organism evidence="1 2">
    <name type="scientific">Macrosiphum euphorbiae</name>
    <name type="common">potato aphid</name>
    <dbReference type="NCBI Taxonomy" id="13131"/>
    <lineage>
        <taxon>Eukaryota</taxon>
        <taxon>Metazoa</taxon>
        <taxon>Ecdysozoa</taxon>
        <taxon>Arthropoda</taxon>
        <taxon>Hexapoda</taxon>
        <taxon>Insecta</taxon>
        <taxon>Pterygota</taxon>
        <taxon>Neoptera</taxon>
        <taxon>Paraneoptera</taxon>
        <taxon>Hemiptera</taxon>
        <taxon>Sternorrhyncha</taxon>
        <taxon>Aphidomorpha</taxon>
        <taxon>Aphidoidea</taxon>
        <taxon>Aphididae</taxon>
        <taxon>Macrosiphini</taxon>
        <taxon>Macrosiphum</taxon>
    </lineage>
</organism>
<evidence type="ECO:0000313" key="2">
    <source>
        <dbReference type="Proteomes" id="UP001160148"/>
    </source>
</evidence>
<gene>
    <name evidence="1" type="ORF">MEUPH1_LOCUS10071</name>
</gene>
<dbReference type="Proteomes" id="UP001160148">
    <property type="component" value="Unassembled WGS sequence"/>
</dbReference>
<comment type="caution">
    <text evidence="1">The sequence shown here is derived from an EMBL/GenBank/DDBJ whole genome shotgun (WGS) entry which is preliminary data.</text>
</comment>
<dbReference type="PANTHER" id="PTHR34415">
    <property type="entry name" value="INTEGRASE CATALYTIC DOMAIN-CONTAINING PROTEIN"/>
    <property type="match status" value="1"/>
</dbReference>
<sequence>MYVWDESLGSRGPQEIGYCILHYVKNFVTSTKLVMYSDQCGGKNRNIKMATLCNYIVASPSITVEEIDHKFLLSGHSYLPCDQDFGLIEKEKKFHPDVHLPNDWITVILSARKKTM</sequence>
<proteinExistence type="predicted"/>
<dbReference type="AlphaFoldDB" id="A0AAV0WDY2"/>
<name>A0AAV0WDY2_9HEMI</name>
<dbReference type="EMBL" id="CARXXK010000002">
    <property type="protein sequence ID" value="CAI6354018.1"/>
    <property type="molecule type" value="Genomic_DNA"/>
</dbReference>
<keyword evidence="2" id="KW-1185">Reference proteome</keyword>
<evidence type="ECO:0000313" key="1">
    <source>
        <dbReference type="EMBL" id="CAI6354018.1"/>
    </source>
</evidence>
<dbReference type="PANTHER" id="PTHR34415:SF1">
    <property type="entry name" value="INTEGRASE CATALYTIC DOMAIN-CONTAINING PROTEIN"/>
    <property type="match status" value="1"/>
</dbReference>